<name>A6NXC7_9FIRM</name>
<protein>
    <submittedName>
        <fullName evidence="1">Uncharacterized protein</fullName>
    </submittedName>
</protein>
<sequence>MATYTKPAVDIASSSVRFACPGPEKTGLSCWDSPV</sequence>
<dbReference type="EMBL" id="AAXG02000028">
    <property type="protein sequence ID" value="EDM98947.1"/>
    <property type="molecule type" value="Genomic_DNA"/>
</dbReference>
<evidence type="ECO:0000313" key="1">
    <source>
        <dbReference type="EMBL" id="EDM98947.1"/>
    </source>
</evidence>
<dbReference type="Proteomes" id="UP000003639">
    <property type="component" value="Unassembled WGS sequence"/>
</dbReference>
<accession>A6NXC7</accession>
<comment type="caution">
    <text evidence="1">The sequence shown here is derived from an EMBL/GenBank/DDBJ whole genome shotgun (WGS) entry which is preliminary data.</text>
</comment>
<keyword evidence="2" id="KW-1185">Reference proteome</keyword>
<dbReference type="AlphaFoldDB" id="A6NXC7"/>
<proteinExistence type="predicted"/>
<gene>
    <name evidence="1" type="ORF">BACCAP_02873</name>
</gene>
<reference evidence="1 2" key="1">
    <citation type="submission" date="2007-04" db="EMBL/GenBank/DDBJ databases">
        <authorList>
            <person name="Fulton L."/>
            <person name="Clifton S."/>
            <person name="Fulton B."/>
            <person name="Xu J."/>
            <person name="Minx P."/>
            <person name="Pepin K.H."/>
            <person name="Johnson M."/>
            <person name="Thiruvilangam P."/>
            <person name="Bhonagiri V."/>
            <person name="Nash W.E."/>
            <person name="Mardis E.R."/>
            <person name="Wilson R.K."/>
        </authorList>
    </citation>
    <scope>NUCLEOTIDE SEQUENCE [LARGE SCALE GENOMIC DNA]</scope>
    <source>
        <strain evidence="1 2">ATCC 29799</strain>
    </source>
</reference>
<reference evidence="1 2" key="2">
    <citation type="submission" date="2007-06" db="EMBL/GenBank/DDBJ databases">
        <title>Draft genome sequence of Pseudoflavonifractor capillosus ATCC 29799.</title>
        <authorList>
            <person name="Sudarsanam P."/>
            <person name="Ley R."/>
            <person name="Guruge J."/>
            <person name="Turnbaugh P.J."/>
            <person name="Mahowald M."/>
            <person name="Liep D."/>
            <person name="Gordon J."/>
        </authorList>
    </citation>
    <scope>NUCLEOTIDE SEQUENCE [LARGE SCALE GENOMIC DNA]</scope>
    <source>
        <strain evidence="1 2">ATCC 29799</strain>
    </source>
</reference>
<organism evidence="1 2">
    <name type="scientific">Pseudoflavonifractor capillosus ATCC 29799</name>
    <dbReference type="NCBI Taxonomy" id="411467"/>
    <lineage>
        <taxon>Bacteria</taxon>
        <taxon>Bacillati</taxon>
        <taxon>Bacillota</taxon>
        <taxon>Clostridia</taxon>
        <taxon>Eubacteriales</taxon>
        <taxon>Oscillospiraceae</taxon>
        <taxon>Pseudoflavonifractor</taxon>
    </lineage>
</organism>
<evidence type="ECO:0000313" key="2">
    <source>
        <dbReference type="Proteomes" id="UP000003639"/>
    </source>
</evidence>